<dbReference type="GO" id="GO:0005634">
    <property type="term" value="C:nucleus"/>
    <property type="evidence" value="ECO:0007669"/>
    <property type="project" value="TreeGrafter"/>
</dbReference>
<dbReference type="SUPFAM" id="SSF53098">
    <property type="entry name" value="Ribonuclease H-like"/>
    <property type="match status" value="1"/>
</dbReference>
<dbReference type="InterPro" id="IPR002562">
    <property type="entry name" value="3'-5'_exonuclease_dom"/>
</dbReference>
<sequence length="341" mass="39404">MSFAGPSSIHDIQYYGDHIFTTVTATAAVVDEWIANTMHIHKRPSSIHDIQYYGDHIFTTVTAAAVVVDEWIANTMHIHKRELSELLIGLDTEWCMPTEPDGHQQVAIIQLCVGKRCLIFQLYHADDIPPSLIQFLGNKKFKFVGKGVRNDACKLFEDYELLVAHTKDVGYWAAKKYHDRDYRKLGLKALVLDLLQKVIPKPREITMSEWNAKELTIEQIEYACLDAFVSLELGIFLNKPRQEIIEYPENTPSKKIIHHTLESYRATDDCEQLDEELRQSFGEFKEDVRRMKPARQLVSQTSRKKSPETKKRMSRKADSRQELVDEMNACFSRALESLKKM</sequence>
<dbReference type="GO" id="GO:0006139">
    <property type="term" value="P:nucleobase-containing compound metabolic process"/>
    <property type="evidence" value="ECO:0007669"/>
    <property type="project" value="InterPro"/>
</dbReference>
<dbReference type="InterPro" id="IPR012337">
    <property type="entry name" value="RNaseH-like_sf"/>
</dbReference>
<evidence type="ECO:0000256" key="3">
    <source>
        <dbReference type="SAM" id="MobiDB-lite"/>
    </source>
</evidence>
<feature type="domain" description="3'-5' exonuclease" evidence="4">
    <location>
        <begin position="65"/>
        <end position="246"/>
    </location>
</feature>
<dbReference type="AlphaFoldDB" id="A0A6A6NB66"/>
<dbReference type="SMART" id="SM00474">
    <property type="entry name" value="35EXOc"/>
    <property type="match status" value="1"/>
</dbReference>
<comment type="caution">
    <text evidence="5">The sequence shown here is derived from an EMBL/GenBank/DDBJ whole genome shotgun (WGS) entry which is preliminary data.</text>
</comment>
<dbReference type="FunFam" id="3.30.420.10:FF:000054">
    <property type="entry name" value="Werner Syndrome-like exonuclease"/>
    <property type="match status" value="1"/>
</dbReference>
<organism evidence="5 6">
    <name type="scientific">Hevea brasiliensis</name>
    <name type="common">Para rubber tree</name>
    <name type="synonym">Siphonia brasiliensis</name>
    <dbReference type="NCBI Taxonomy" id="3981"/>
    <lineage>
        <taxon>Eukaryota</taxon>
        <taxon>Viridiplantae</taxon>
        <taxon>Streptophyta</taxon>
        <taxon>Embryophyta</taxon>
        <taxon>Tracheophyta</taxon>
        <taxon>Spermatophyta</taxon>
        <taxon>Magnoliopsida</taxon>
        <taxon>eudicotyledons</taxon>
        <taxon>Gunneridae</taxon>
        <taxon>Pentapetalae</taxon>
        <taxon>rosids</taxon>
        <taxon>fabids</taxon>
        <taxon>Malpighiales</taxon>
        <taxon>Euphorbiaceae</taxon>
        <taxon>Crotonoideae</taxon>
        <taxon>Micrandreae</taxon>
        <taxon>Hevea</taxon>
    </lineage>
</organism>
<dbReference type="InterPro" id="IPR036397">
    <property type="entry name" value="RNaseH_sf"/>
</dbReference>
<dbReference type="GO" id="GO:0008408">
    <property type="term" value="F:3'-5' exonuclease activity"/>
    <property type="evidence" value="ECO:0007669"/>
    <property type="project" value="InterPro"/>
</dbReference>
<gene>
    <name evidence="5" type="ORF">GH714_002897</name>
</gene>
<accession>A0A6A6NB66</accession>
<proteinExistence type="predicted"/>
<dbReference type="PANTHER" id="PTHR13620">
    <property type="entry name" value="3-5 EXONUCLEASE"/>
    <property type="match status" value="1"/>
</dbReference>
<feature type="compositionally biased region" description="Basic and acidic residues" evidence="3">
    <location>
        <begin position="305"/>
        <end position="321"/>
    </location>
</feature>
<feature type="region of interest" description="Disordered" evidence="3">
    <location>
        <begin position="292"/>
        <end position="321"/>
    </location>
</feature>
<keyword evidence="2" id="KW-0378">Hydrolase</keyword>
<evidence type="ECO:0000256" key="2">
    <source>
        <dbReference type="ARBA" id="ARBA00022801"/>
    </source>
</evidence>
<dbReference type="Pfam" id="PF01612">
    <property type="entry name" value="DNA_pol_A_exo1"/>
    <property type="match status" value="1"/>
</dbReference>
<evidence type="ECO:0000313" key="6">
    <source>
        <dbReference type="Proteomes" id="UP000467840"/>
    </source>
</evidence>
<dbReference type="GO" id="GO:0005737">
    <property type="term" value="C:cytoplasm"/>
    <property type="evidence" value="ECO:0007669"/>
    <property type="project" value="TreeGrafter"/>
</dbReference>
<dbReference type="PANTHER" id="PTHR13620:SF76">
    <property type="entry name" value="WERNER SYNDROME-LIKE EXONUCLEASE"/>
    <property type="match status" value="1"/>
</dbReference>
<dbReference type="GO" id="GO:0003676">
    <property type="term" value="F:nucleic acid binding"/>
    <property type="evidence" value="ECO:0007669"/>
    <property type="project" value="InterPro"/>
</dbReference>
<name>A0A6A6NB66_HEVBR</name>
<keyword evidence="1" id="KW-0540">Nuclease</keyword>
<protein>
    <recommendedName>
        <fullName evidence="4">3'-5' exonuclease domain-containing protein</fullName>
    </recommendedName>
</protein>
<reference evidence="5 6" key="1">
    <citation type="journal article" date="2020" name="Mol. Plant">
        <title>The Chromosome-Based Rubber Tree Genome Provides New Insights into Spurge Genome Evolution and Rubber Biosynthesis.</title>
        <authorList>
            <person name="Liu J."/>
            <person name="Shi C."/>
            <person name="Shi C.C."/>
            <person name="Li W."/>
            <person name="Zhang Q.J."/>
            <person name="Zhang Y."/>
            <person name="Li K."/>
            <person name="Lu H.F."/>
            <person name="Shi C."/>
            <person name="Zhu S.T."/>
            <person name="Xiao Z.Y."/>
            <person name="Nan H."/>
            <person name="Yue Y."/>
            <person name="Zhu X.G."/>
            <person name="Wu Y."/>
            <person name="Hong X.N."/>
            <person name="Fan G.Y."/>
            <person name="Tong Y."/>
            <person name="Zhang D."/>
            <person name="Mao C.L."/>
            <person name="Liu Y.L."/>
            <person name="Hao S.J."/>
            <person name="Liu W.Q."/>
            <person name="Lv M.Q."/>
            <person name="Zhang H.B."/>
            <person name="Liu Y."/>
            <person name="Hu-Tang G.R."/>
            <person name="Wang J.P."/>
            <person name="Wang J.H."/>
            <person name="Sun Y.H."/>
            <person name="Ni S.B."/>
            <person name="Chen W.B."/>
            <person name="Zhang X.C."/>
            <person name="Jiao Y.N."/>
            <person name="Eichler E.E."/>
            <person name="Li G.H."/>
            <person name="Liu X."/>
            <person name="Gao L.Z."/>
        </authorList>
    </citation>
    <scope>NUCLEOTIDE SEQUENCE [LARGE SCALE GENOMIC DNA]</scope>
    <source>
        <strain evidence="6">cv. GT1</strain>
        <tissue evidence="5">Leaf</tissue>
    </source>
</reference>
<dbReference type="InterPro" id="IPR051132">
    <property type="entry name" value="3-5_Exonuclease_domain"/>
</dbReference>
<keyword evidence="6" id="KW-1185">Reference proteome</keyword>
<evidence type="ECO:0000256" key="1">
    <source>
        <dbReference type="ARBA" id="ARBA00022722"/>
    </source>
</evidence>
<evidence type="ECO:0000313" key="5">
    <source>
        <dbReference type="EMBL" id="KAF2321806.1"/>
    </source>
</evidence>
<evidence type="ECO:0000259" key="4">
    <source>
        <dbReference type="SMART" id="SM00474"/>
    </source>
</evidence>
<dbReference type="Proteomes" id="UP000467840">
    <property type="component" value="Chromosome 11"/>
</dbReference>
<dbReference type="Gene3D" id="3.30.420.10">
    <property type="entry name" value="Ribonuclease H-like superfamily/Ribonuclease H"/>
    <property type="match status" value="1"/>
</dbReference>
<dbReference type="CDD" id="cd06141">
    <property type="entry name" value="WRN_exo"/>
    <property type="match status" value="1"/>
</dbReference>
<dbReference type="EMBL" id="JAAGAX010000002">
    <property type="protein sequence ID" value="KAF2321806.1"/>
    <property type="molecule type" value="Genomic_DNA"/>
</dbReference>